<dbReference type="GO" id="GO:0009253">
    <property type="term" value="P:peptidoglycan catabolic process"/>
    <property type="evidence" value="ECO:0007669"/>
    <property type="project" value="InterPro"/>
</dbReference>
<dbReference type="AlphaFoldDB" id="S9TJE4"/>
<feature type="signal peptide" evidence="2">
    <location>
        <begin position="1"/>
        <end position="27"/>
    </location>
</feature>
<dbReference type="InterPro" id="IPR002053">
    <property type="entry name" value="Glyco_hydro_25"/>
</dbReference>
<protein>
    <submittedName>
        <fullName evidence="3">Lyzozyme M1</fullName>
    </submittedName>
</protein>
<evidence type="ECO:0000313" key="4">
    <source>
        <dbReference type="Proteomes" id="UP000015350"/>
    </source>
</evidence>
<name>S9TJE4_MAGFU</name>
<dbReference type="PANTHER" id="PTHR34135">
    <property type="entry name" value="LYSOZYME"/>
    <property type="match status" value="1"/>
</dbReference>
<dbReference type="EMBL" id="AQPH01000016">
    <property type="protein sequence ID" value="EPY02371.1"/>
    <property type="molecule type" value="Genomic_DNA"/>
</dbReference>
<dbReference type="CDD" id="cd00599">
    <property type="entry name" value="GH25_muramidase"/>
    <property type="match status" value="1"/>
</dbReference>
<dbReference type="STRING" id="1316936.K678_06380"/>
<evidence type="ECO:0000313" key="3">
    <source>
        <dbReference type="EMBL" id="EPY02371.1"/>
    </source>
</evidence>
<dbReference type="RefSeq" id="WP_021131629.1">
    <property type="nucleotide sequence ID" value="NZ_AQPH01000016.1"/>
</dbReference>
<sequence length="267" mass="29891">MPVFDIMLTRRTVLTGLLGLMAMPATAKTIPHADVVIDISYMTTVRDFTLARKKSNILGVIHKASEGGDWRDPYYAKRRAQAEAAGLLWGAYHFGTRQYSGKEQARTFLDTARPGPATLIALDLELNELNPANSMHLHQAEDFVRTVFAATGRYPLLYTNAAWADGRPMGRTHHSLGGPITPRSILANCPLWLGDYRMQPEVPSAWKGKGWHFWQYAGDGGPRHHRTRAVSGIERCDRNLFRGDIAALERYWRHEAGRSSRPPSARG</sequence>
<dbReference type="Pfam" id="PF01183">
    <property type="entry name" value="Glyco_hydro_25"/>
    <property type="match status" value="1"/>
</dbReference>
<reference evidence="3 4" key="1">
    <citation type="submission" date="2013-04" db="EMBL/GenBank/DDBJ databases">
        <authorList>
            <person name="Kuznetsov B."/>
            <person name="Ivanovsky R."/>
        </authorList>
    </citation>
    <scope>NUCLEOTIDE SEQUENCE [LARGE SCALE GENOMIC DNA]</scope>
    <source>
        <strain evidence="3 4">MGU-K5</strain>
    </source>
</reference>
<gene>
    <name evidence="3" type="ORF">K678_06380</name>
</gene>
<dbReference type="eggNOG" id="COG3757">
    <property type="taxonomic scope" value="Bacteria"/>
</dbReference>
<dbReference type="PROSITE" id="PS51904">
    <property type="entry name" value="GLYCOSYL_HYDROL_F25_2"/>
    <property type="match status" value="1"/>
</dbReference>
<comment type="similarity">
    <text evidence="1">Belongs to the glycosyl hydrolase 25 family.</text>
</comment>
<evidence type="ECO:0000256" key="2">
    <source>
        <dbReference type="SAM" id="SignalP"/>
    </source>
</evidence>
<dbReference type="PANTHER" id="PTHR34135:SF2">
    <property type="entry name" value="LYSOZYME"/>
    <property type="match status" value="1"/>
</dbReference>
<dbReference type="GO" id="GO:0016052">
    <property type="term" value="P:carbohydrate catabolic process"/>
    <property type="evidence" value="ECO:0007669"/>
    <property type="project" value="TreeGrafter"/>
</dbReference>
<comment type="caution">
    <text evidence="3">The sequence shown here is derived from an EMBL/GenBank/DDBJ whole genome shotgun (WGS) entry which is preliminary data.</text>
</comment>
<accession>S9TJE4</accession>
<dbReference type="PATRIC" id="fig|1316936.3.peg.1277"/>
<proteinExistence type="inferred from homology"/>
<feature type="chain" id="PRO_5004557358" evidence="2">
    <location>
        <begin position="28"/>
        <end position="267"/>
    </location>
</feature>
<evidence type="ECO:0000256" key="1">
    <source>
        <dbReference type="ARBA" id="ARBA00010646"/>
    </source>
</evidence>
<dbReference type="Gene3D" id="3.20.20.80">
    <property type="entry name" value="Glycosidases"/>
    <property type="match status" value="1"/>
</dbReference>
<dbReference type="GO" id="GO:0003796">
    <property type="term" value="F:lysozyme activity"/>
    <property type="evidence" value="ECO:0007669"/>
    <property type="project" value="InterPro"/>
</dbReference>
<organism evidence="3 4">
    <name type="scientific">Magnetospirillum fulvum MGU-K5</name>
    <dbReference type="NCBI Taxonomy" id="1316936"/>
    <lineage>
        <taxon>Bacteria</taxon>
        <taxon>Pseudomonadati</taxon>
        <taxon>Pseudomonadota</taxon>
        <taxon>Alphaproteobacteria</taxon>
        <taxon>Rhodospirillales</taxon>
        <taxon>Rhodospirillaceae</taxon>
        <taxon>Magnetospirillum</taxon>
    </lineage>
</organism>
<dbReference type="SUPFAM" id="SSF51445">
    <property type="entry name" value="(Trans)glycosidases"/>
    <property type="match status" value="1"/>
</dbReference>
<dbReference type="GO" id="GO:0016998">
    <property type="term" value="P:cell wall macromolecule catabolic process"/>
    <property type="evidence" value="ECO:0007669"/>
    <property type="project" value="InterPro"/>
</dbReference>
<keyword evidence="2" id="KW-0732">Signal</keyword>
<dbReference type="InterPro" id="IPR017853">
    <property type="entry name" value="GH"/>
</dbReference>
<dbReference type="Proteomes" id="UP000015350">
    <property type="component" value="Unassembled WGS sequence"/>
</dbReference>